<reference evidence="8 9" key="1">
    <citation type="submission" date="2017-02" db="EMBL/GenBank/DDBJ databases">
        <authorList>
            <person name="Peterson S.W."/>
        </authorList>
    </citation>
    <scope>NUCLEOTIDE SEQUENCE [LARGE SCALE GENOMIC DNA]</scope>
    <source>
        <strain evidence="8 9">ATCC 43854</strain>
    </source>
</reference>
<evidence type="ECO:0000256" key="2">
    <source>
        <dbReference type="ARBA" id="ARBA00009006"/>
    </source>
</evidence>
<dbReference type="GO" id="GO:0004521">
    <property type="term" value="F:RNA endonuclease activity"/>
    <property type="evidence" value="ECO:0007669"/>
    <property type="project" value="InterPro"/>
</dbReference>
<sequence length="189" mass="20498">MKGQIKNVICGMILLGAFCACSSPTVSPEEDSPVSANSSSSVAVVTSSSSVFSSSSAFILSSSSASLSAIYEGVEISGLYTTRDSVAAYLCKFGALPKIYVDKDSAQTLYELSGKSFSKWNFNPYQELGVMVGGDSFENAEGMFPGENYRECDVDYSGENRGTRRLVYGDSCEIYFTADHYETFERLEF</sequence>
<evidence type="ECO:0000256" key="5">
    <source>
        <dbReference type="ARBA" id="ARBA00022722"/>
    </source>
</evidence>
<evidence type="ECO:0000256" key="1">
    <source>
        <dbReference type="ARBA" id="ARBA00004613"/>
    </source>
</evidence>
<protein>
    <recommendedName>
        <fullName evidence="3">Ribonuclease</fullName>
    </recommendedName>
</protein>
<dbReference type="InterPro" id="IPR000026">
    <property type="entry name" value="N1-like"/>
</dbReference>
<feature type="signal peptide" evidence="7">
    <location>
        <begin position="1"/>
        <end position="22"/>
    </location>
</feature>
<dbReference type="STRING" id="28122.SAMN02745108_02961"/>
<dbReference type="GO" id="GO:0016787">
    <property type="term" value="F:hydrolase activity"/>
    <property type="evidence" value="ECO:0007669"/>
    <property type="project" value="UniProtKB-KW"/>
</dbReference>
<dbReference type="EMBL" id="FUWU01000106">
    <property type="protein sequence ID" value="SKA22947.1"/>
    <property type="molecule type" value="Genomic_DNA"/>
</dbReference>
<comment type="similarity">
    <text evidence="2">Belongs to the ribonuclease N1/T1 family.</text>
</comment>
<keyword evidence="6" id="KW-0378">Hydrolase</keyword>
<dbReference type="GO" id="GO:0005576">
    <property type="term" value="C:extracellular region"/>
    <property type="evidence" value="ECO:0007669"/>
    <property type="project" value="UniProtKB-SubCell"/>
</dbReference>
<organism evidence="8 9">
    <name type="scientific">Fibrobacter intestinalis</name>
    <dbReference type="NCBI Taxonomy" id="28122"/>
    <lineage>
        <taxon>Bacteria</taxon>
        <taxon>Pseudomonadati</taxon>
        <taxon>Fibrobacterota</taxon>
        <taxon>Fibrobacteria</taxon>
        <taxon>Fibrobacterales</taxon>
        <taxon>Fibrobacteraceae</taxon>
        <taxon>Fibrobacter</taxon>
    </lineage>
</organism>
<dbReference type="PRINTS" id="PR00117">
    <property type="entry name" value="BARNASE"/>
</dbReference>
<comment type="subcellular location">
    <subcellularLocation>
        <location evidence="1">Secreted</location>
    </subcellularLocation>
</comment>
<keyword evidence="4" id="KW-0964">Secreted</keyword>
<dbReference type="Proteomes" id="UP000190449">
    <property type="component" value="Unassembled WGS sequence"/>
</dbReference>
<dbReference type="GO" id="GO:0003723">
    <property type="term" value="F:RNA binding"/>
    <property type="evidence" value="ECO:0007669"/>
    <property type="project" value="InterPro"/>
</dbReference>
<dbReference type="Gene3D" id="3.10.450.30">
    <property type="entry name" value="Microbial ribonucleases"/>
    <property type="match status" value="1"/>
</dbReference>
<dbReference type="InterPro" id="IPR001887">
    <property type="entry name" value="Barnase"/>
</dbReference>
<evidence type="ECO:0000256" key="3">
    <source>
        <dbReference type="ARBA" id="ARBA00022214"/>
    </source>
</evidence>
<feature type="chain" id="PRO_5012707504" description="Ribonuclease" evidence="7">
    <location>
        <begin position="23"/>
        <end position="189"/>
    </location>
</feature>
<keyword evidence="5" id="KW-0540">Nuclease</keyword>
<dbReference type="AlphaFoldDB" id="A0A1T4S484"/>
<keyword evidence="7" id="KW-0732">Signal</keyword>
<name>A0A1T4S484_9BACT</name>
<proteinExistence type="inferred from homology"/>
<gene>
    <name evidence="8" type="ORF">SAMN02745108_02961</name>
</gene>
<evidence type="ECO:0000313" key="8">
    <source>
        <dbReference type="EMBL" id="SKA22947.1"/>
    </source>
</evidence>
<dbReference type="InterPro" id="IPR016191">
    <property type="entry name" value="Ribonuclease/ribotoxin"/>
</dbReference>
<evidence type="ECO:0000256" key="4">
    <source>
        <dbReference type="ARBA" id="ARBA00022525"/>
    </source>
</evidence>
<dbReference type="PROSITE" id="PS51257">
    <property type="entry name" value="PROKAR_LIPOPROTEIN"/>
    <property type="match status" value="1"/>
</dbReference>
<dbReference type="SUPFAM" id="SSF53933">
    <property type="entry name" value="Microbial ribonucleases"/>
    <property type="match status" value="1"/>
</dbReference>
<dbReference type="Pfam" id="PF00545">
    <property type="entry name" value="Ribonuclease"/>
    <property type="match status" value="1"/>
</dbReference>
<accession>A0A1T4S484</accession>
<dbReference type="RefSeq" id="WP_143394337.1">
    <property type="nucleotide sequence ID" value="NZ_FUWU01000106.1"/>
</dbReference>
<evidence type="ECO:0000313" key="9">
    <source>
        <dbReference type="Proteomes" id="UP000190449"/>
    </source>
</evidence>
<evidence type="ECO:0000256" key="7">
    <source>
        <dbReference type="SAM" id="SignalP"/>
    </source>
</evidence>
<evidence type="ECO:0000256" key="6">
    <source>
        <dbReference type="ARBA" id="ARBA00022801"/>
    </source>
</evidence>